<gene>
    <name evidence="1" type="ORF">APR42_07770</name>
</gene>
<name>A0A0Q9ZHP9_9FLAO</name>
<proteinExistence type="predicted"/>
<evidence type="ECO:0000313" key="1">
    <source>
        <dbReference type="EMBL" id="KRG28660.1"/>
    </source>
</evidence>
<accession>A0A0Q9ZHP9</accession>
<sequence length="72" mass="8861">MLNTFHLDEIKITKKGYQQFVMTDLPSELERNKEEKKLFRDLLRNLTEKKENFGKYWEFDLEKVDYTPSIMR</sequence>
<reference evidence="1" key="1">
    <citation type="submission" date="2015-10" db="EMBL/GenBank/DDBJ databases">
        <title>Draft genome sequence of Salegentibacter mishustinae KCTC 12263.</title>
        <authorList>
            <person name="Lin W."/>
            <person name="Zheng Q."/>
        </authorList>
    </citation>
    <scope>NUCLEOTIDE SEQUENCE [LARGE SCALE GENOMIC DNA]</scope>
    <source>
        <strain evidence="1">KCTC 12263</strain>
    </source>
</reference>
<evidence type="ECO:0000313" key="2">
    <source>
        <dbReference type="Proteomes" id="UP000051643"/>
    </source>
</evidence>
<organism evidence="1 2">
    <name type="scientific">Salegentibacter mishustinae</name>
    <dbReference type="NCBI Taxonomy" id="270918"/>
    <lineage>
        <taxon>Bacteria</taxon>
        <taxon>Pseudomonadati</taxon>
        <taxon>Bacteroidota</taxon>
        <taxon>Flavobacteriia</taxon>
        <taxon>Flavobacteriales</taxon>
        <taxon>Flavobacteriaceae</taxon>
        <taxon>Salegentibacter</taxon>
    </lineage>
</organism>
<comment type="caution">
    <text evidence="1">The sequence shown here is derived from an EMBL/GenBank/DDBJ whole genome shotgun (WGS) entry which is preliminary data.</text>
</comment>
<dbReference type="AlphaFoldDB" id="A0A0Q9ZHP9"/>
<dbReference type="Proteomes" id="UP000051643">
    <property type="component" value="Unassembled WGS sequence"/>
</dbReference>
<keyword evidence="2" id="KW-1185">Reference proteome</keyword>
<dbReference type="STRING" id="270918.APR42_07770"/>
<protein>
    <submittedName>
        <fullName evidence="1">Uncharacterized protein</fullName>
    </submittedName>
</protein>
<dbReference type="OrthoDB" id="1449833at2"/>
<dbReference type="EMBL" id="LKTP01000023">
    <property type="protein sequence ID" value="KRG28660.1"/>
    <property type="molecule type" value="Genomic_DNA"/>
</dbReference>
<dbReference type="RefSeq" id="WP_013073378.1">
    <property type="nucleotide sequence ID" value="NZ_BMWR01000001.1"/>
</dbReference>